<feature type="transmembrane region" description="Helical" evidence="1">
    <location>
        <begin position="22"/>
        <end position="42"/>
    </location>
</feature>
<protein>
    <submittedName>
        <fullName evidence="2">Uncharacterized protein</fullName>
    </submittedName>
</protein>
<keyword evidence="1" id="KW-1133">Transmembrane helix</keyword>
<keyword evidence="1" id="KW-0472">Membrane</keyword>
<evidence type="ECO:0000313" key="2">
    <source>
        <dbReference type="EMBL" id="KAK8768902.1"/>
    </source>
</evidence>
<evidence type="ECO:0000313" key="3">
    <source>
        <dbReference type="Proteomes" id="UP001321473"/>
    </source>
</evidence>
<keyword evidence="3" id="KW-1185">Reference proteome</keyword>
<name>A0AAQ4E2G2_AMBAM</name>
<proteinExistence type="predicted"/>
<evidence type="ECO:0000256" key="1">
    <source>
        <dbReference type="SAM" id="Phobius"/>
    </source>
</evidence>
<accession>A0AAQ4E2G2</accession>
<dbReference type="SUPFAM" id="SSF57501">
    <property type="entry name" value="Cystine-knot cytokines"/>
    <property type="match status" value="1"/>
</dbReference>
<comment type="caution">
    <text evidence="2">The sequence shown here is derived from an EMBL/GenBank/DDBJ whole genome shotgun (WGS) entry which is preliminary data.</text>
</comment>
<organism evidence="2 3">
    <name type="scientific">Amblyomma americanum</name>
    <name type="common">Lone star tick</name>
    <dbReference type="NCBI Taxonomy" id="6943"/>
    <lineage>
        <taxon>Eukaryota</taxon>
        <taxon>Metazoa</taxon>
        <taxon>Ecdysozoa</taxon>
        <taxon>Arthropoda</taxon>
        <taxon>Chelicerata</taxon>
        <taxon>Arachnida</taxon>
        <taxon>Acari</taxon>
        <taxon>Parasitiformes</taxon>
        <taxon>Ixodida</taxon>
        <taxon>Ixodoidea</taxon>
        <taxon>Ixodidae</taxon>
        <taxon>Amblyomminae</taxon>
        <taxon>Amblyomma</taxon>
    </lineage>
</organism>
<gene>
    <name evidence="2" type="ORF">V5799_014642</name>
</gene>
<dbReference type="InterPro" id="IPR029034">
    <property type="entry name" value="Cystine-knot_cytokine"/>
</dbReference>
<keyword evidence="1" id="KW-0812">Transmembrane</keyword>
<reference evidence="2 3" key="1">
    <citation type="journal article" date="2023" name="Arcadia Sci">
        <title>De novo assembly of a long-read Amblyomma americanum tick genome.</title>
        <authorList>
            <person name="Chou S."/>
            <person name="Poskanzer K.E."/>
            <person name="Rollins M."/>
            <person name="Thuy-Boun P.S."/>
        </authorList>
    </citation>
    <scope>NUCLEOTIDE SEQUENCE [LARGE SCALE GENOMIC DNA]</scope>
    <source>
        <strain evidence="2">F_SG_1</strain>
        <tissue evidence="2">Salivary glands</tissue>
    </source>
</reference>
<dbReference type="EMBL" id="JARKHS020023308">
    <property type="protein sequence ID" value="KAK8768902.1"/>
    <property type="molecule type" value="Genomic_DNA"/>
</dbReference>
<dbReference type="Gene3D" id="2.10.90.10">
    <property type="entry name" value="Cystine-knot cytokines"/>
    <property type="match status" value="1"/>
</dbReference>
<dbReference type="AlphaFoldDB" id="A0AAQ4E2G2"/>
<dbReference type="Proteomes" id="UP001321473">
    <property type="component" value="Unassembled WGS sequence"/>
</dbReference>
<sequence length="166" mass="18584">MVLIAMVHQVFGAVLDMRLRGLRLSIFFGALAAWTLIAVNGAPRFHTGNTLTDFKKMVDCLQKCESRNGTHHRGVPSEKMHTRTLCLSRLSFDYDHLRVPENLTTVQCSCEGQLCLPFDDYRCTTISHRYPVEYKNGTQAFIELPVGCVCATPKTSSAYTEPGRPS</sequence>